<organism evidence="2 3">
    <name type="scientific">Tuber borchii</name>
    <name type="common">White truffle</name>
    <dbReference type="NCBI Taxonomy" id="42251"/>
    <lineage>
        <taxon>Eukaryota</taxon>
        <taxon>Fungi</taxon>
        <taxon>Dikarya</taxon>
        <taxon>Ascomycota</taxon>
        <taxon>Pezizomycotina</taxon>
        <taxon>Pezizomycetes</taxon>
        <taxon>Pezizales</taxon>
        <taxon>Tuberaceae</taxon>
        <taxon>Tuber</taxon>
    </lineage>
</organism>
<feature type="compositionally biased region" description="Acidic residues" evidence="1">
    <location>
        <begin position="165"/>
        <end position="178"/>
    </location>
</feature>
<proteinExistence type="predicted"/>
<reference evidence="2 3" key="1">
    <citation type="submission" date="2017-04" db="EMBL/GenBank/DDBJ databases">
        <title>Draft genome sequence of Tuber borchii Vittad., a whitish edible truffle.</title>
        <authorList>
            <consortium name="DOE Joint Genome Institute"/>
            <person name="Murat C."/>
            <person name="Kuo A."/>
            <person name="Barry K.W."/>
            <person name="Clum A."/>
            <person name="Dockter R.B."/>
            <person name="Fauchery L."/>
            <person name="Iotti M."/>
            <person name="Kohler A."/>
            <person name="Labutti K."/>
            <person name="Lindquist E.A."/>
            <person name="Lipzen A."/>
            <person name="Ohm R.A."/>
            <person name="Wang M."/>
            <person name="Grigoriev I.V."/>
            <person name="Zambonelli A."/>
            <person name="Martin F.M."/>
        </authorList>
    </citation>
    <scope>NUCLEOTIDE SEQUENCE [LARGE SCALE GENOMIC DNA]</scope>
    <source>
        <strain evidence="2 3">Tbo3840</strain>
    </source>
</reference>
<gene>
    <name evidence="2" type="ORF">B9Z19DRAFT_1110415</name>
</gene>
<dbReference type="EMBL" id="NESQ01000267">
    <property type="protein sequence ID" value="PUU74861.1"/>
    <property type="molecule type" value="Genomic_DNA"/>
</dbReference>
<protein>
    <submittedName>
        <fullName evidence="2">Uncharacterized protein</fullName>
    </submittedName>
</protein>
<feature type="region of interest" description="Disordered" evidence="1">
    <location>
        <begin position="152"/>
        <end position="210"/>
    </location>
</feature>
<dbReference type="STRING" id="42251.A0A2T6ZH96"/>
<feature type="compositionally biased region" description="Basic and acidic residues" evidence="1">
    <location>
        <begin position="152"/>
        <end position="164"/>
    </location>
</feature>
<dbReference type="Proteomes" id="UP000244722">
    <property type="component" value="Unassembled WGS sequence"/>
</dbReference>
<name>A0A2T6ZH96_TUBBO</name>
<sequence length="210" mass="23514">MRVSHPANDKALNLFLERFYLETAMVGKGEKSGRKGGPGNLGARVEKVEKGKCGKKLLEDRKYRVVGGGELVLGGKEGDWKVYKGLKKVIGGWENDEVRLEDKIVLDGSEWGMSGKGDWEVWTDSMEGIEEEGEVDSSKAVEEAISELRKKVERDMKKNGKRDVEEEEEEEEIEEVEEETKKKGKMDKGKGEEIVTIESSEVEGMSTVDK</sequence>
<evidence type="ECO:0000313" key="2">
    <source>
        <dbReference type="EMBL" id="PUU74861.1"/>
    </source>
</evidence>
<evidence type="ECO:0000313" key="3">
    <source>
        <dbReference type="Proteomes" id="UP000244722"/>
    </source>
</evidence>
<evidence type="ECO:0000256" key="1">
    <source>
        <dbReference type="SAM" id="MobiDB-lite"/>
    </source>
</evidence>
<keyword evidence="3" id="KW-1185">Reference proteome</keyword>
<comment type="caution">
    <text evidence="2">The sequence shown here is derived from an EMBL/GenBank/DDBJ whole genome shotgun (WGS) entry which is preliminary data.</text>
</comment>
<feature type="compositionally biased region" description="Low complexity" evidence="1">
    <location>
        <begin position="194"/>
        <end position="204"/>
    </location>
</feature>
<accession>A0A2T6ZH96</accession>
<dbReference type="AlphaFoldDB" id="A0A2T6ZH96"/>